<dbReference type="InterPro" id="IPR025158">
    <property type="entry name" value="Mg_chelat-rel_C"/>
</dbReference>
<evidence type="ECO:0000313" key="5">
    <source>
        <dbReference type="EMBL" id="SMX53862.1"/>
    </source>
</evidence>
<dbReference type="SUPFAM" id="SSF52540">
    <property type="entry name" value="P-loop containing nucleoside triphosphate hydrolases"/>
    <property type="match status" value="1"/>
</dbReference>
<dbReference type="PANTHER" id="PTHR32039:SF7">
    <property type="entry name" value="COMPETENCE PROTEIN COMM"/>
    <property type="match status" value="1"/>
</dbReference>
<dbReference type="InterPro" id="IPR014721">
    <property type="entry name" value="Ribsml_uS5_D2-typ_fold_subgr"/>
</dbReference>
<dbReference type="InterPro" id="IPR001208">
    <property type="entry name" value="MCM_dom"/>
</dbReference>
<gene>
    <name evidence="5" type="primary">comM</name>
    <name evidence="5" type="ORF">CFX1CAM_0797</name>
</gene>
<dbReference type="GO" id="GO:0003677">
    <property type="term" value="F:DNA binding"/>
    <property type="evidence" value="ECO:0007669"/>
    <property type="project" value="InterPro"/>
</dbReference>
<evidence type="ECO:0000256" key="1">
    <source>
        <dbReference type="ARBA" id="ARBA00006354"/>
    </source>
</evidence>
<dbReference type="AlphaFoldDB" id="A0A1Y6K2E1"/>
<keyword evidence="6" id="KW-1185">Reference proteome</keyword>
<keyword evidence="2" id="KW-0547">Nucleotide-binding</keyword>
<evidence type="ECO:0000313" key="6">
    <source>
        <dbReference type="Proteomes" id="UP000195514"/>
    </source>
</evidence>
<dbReference type="InterPro" id="IPR020568">
    <property type="entry name" value="Ribosomal_Su5_D2-typ_SF"/>
</dbReference>
<dbReference type="Gene3D" id="3.40.50.300">
    <property type="entry name" value="P-loop containing nucleotide triphosphate hydrolases"/>
    <property type="match status" value="1"/>
</dbReference>
<dbReference type="InterPro" id="IPR004482">
    <property type="entry name" value="Mg_chelat-rel"/>
</dbReference>
<dbReference type="Pfam" id="PF13541">
    <property type="entry name" value="ChlI"/>
    <property type="match status" value="1"/>
</dbReference>
<dbReference type="InterPro" id="IPR027417">
    <property type="entry name" value="P-loop_NTPase"/>
</dbReference>
<organism evidence="5 6">
    <name type="scientific">Candidatus Brevifilum fermentans</name>
    <dbReference type="NCBI Taxonomy" id="1986204"/>
    <lineage>
        <taxon>Bacteria</taxon>
        <taxon>Bacillati</taxon>
        <taxon>Chloroflexota</taxon>
        <taxon>Anaerolineae</taxon>
        <taxon>Anaerolineales</taxon>
        <taxon>Anaerolineaceae</taxon>
        <taxon>Candidatus Brevifilum</taxon>
    </lineage>
</organism>
<dbReference type="Pfam" id="PF13335">
    <property type="entry name" value="Mg_chelatase_C"/>
    <property type="match status" value="1"/>
</dbReference>
<dbReference type="Gene3D" id="3.30.230.10">
    <property type="match status" value="1"/>
</dbReference>
<feature type="domain" description="AAA+ ATPase" evidence="4">
    <location>
        <begin position="211"/>
        <end position="394"/>
    </location>
</feature>
<dbReference type="NCBIfam" id="TIGR00368">
    <property type="entry name" value="YifB family Mg chelatase-like AAA ATPase"/>
    <property type="match status" value="1"/>
</dbReference>
<sequence>MLARVYSCAVIGLDGVVVEVEVDTGGGLPKMVIVGLPDTAVQESRERVQSAVKNAGFYYPRRRVTVNLAPASVRKEGPAYDLPIAVGVLIATNQLDPQTVENTLIIGELSLDGGVRHVKGVLPMAALARQAGYRTVVVPEVDAPEAALIPGITVIPAPTLNALFDHLRGDALLSPAVPPEHDPEEILVDTDFSEIKGQEHVKRALEVAAAGGHNLLMIGPPGSGKTLMARALPSILPAMTIDEELDVTRIYSVADMLPSDVPLIRARPFRAPHHTISHAGLVGGGNWPHPGEISLAHRGVLFLDELPEFSSKVLEVLRQPLEDKVVTISRAQGSLTFPANFQLAAAMNPCPCGYFGDPSRPCTCSSTTVTRYQKRVSGPLMDRIDIHMQVPRVEYAKLRDLKTGESSAEVRARVEEARARQRQRFEGTSIASNADMYPAQIRKYCELDDACQALMKTAMRQMQLTARAYHRVLKLSRTIADLAGSEEITQVHLAEALQYRPKLELM</sequence>
<dbReference type="CDD" id="cd00009">
    <property type="entry name" value="AAA"/>
    <property type="match status" value="1"/>
</dbReference>
<dbReference type="PRINTS" id="PR01657">
    <property type="entry name" value="MCMFAMILY"/>
</dbReference>
<dbReference type="EMBL" id="LT859958">
    <property type="protein sequence ID" value="SMX53862.1"/>
    <property type="molecule type" value="Genomic_DNA"/>
</dbReference>
<evidence type="ECO:0000256" key="3">
    <source>
        <dbReference type="ARBA" id="ARBA00022840"/>
    </source>
</evidence>
<keyword evidence="3" id="KW-0067">ATP-binding</keyword>
<accession>A0A1Y6K2E1</accession>
<dbReference type="Proteomes" id="UP000195514">
    <property type="component" value="Chromosome I"/>
</dbReference>
<comment type="similarity">
    <text evidence="1">Belongs to the Mg-chelatase subunits D/I family. ComM subfamily.</text>
</comment>
<dbReference type="InterPro" id="IPR003593">
    <property type="entry name" value="AAA+_ATPase"/>
</dbReference>
<reference evidence="6" key="1">
    <citation type="submission" date="2017-05" db="EMBL/GenBank/DDBJ databases">
        <authorList>
            <person name="Kirkegaard R."/>
            <person name="Mcilroy J S."/>
        </authorList>
    </citation>
    <scope>NUCLEOTIDE SEQUENCE [LARGE SCALE GENOMIC DNA]</scope>
</reference>
<dbReference type="GO" id="GO:0005524">
    <property type="term" value="F:ATP binding"/>
    <property type="evidence" value="ECO:0007669"/>
    <property type="project" value="UniProtKB-KW"/>
</dbReference>
<evidence type="ECO:0000259" key="4">
    <source>
        <dbReference type="SMART" id="SM00382"/>
    </source>
</evidence>
<protein>
    <submittedName>
        <fullName evidence="5">Competence protein ComM</fullName>
    </submittedName>
</protein>
<dbReference type="SMART" id="SM00382">
    <property type="entry name" value="AAA"/>
    <property type="match status" value="1"/>
</dbReference>
<dbReference type="OrthoDB" id="9813147at2"/>
<dbReference type="SUPFAM" id="SSF54211">
    <property type="entry name" value="Ribosomal protein S5 domain 2-like"/>
    <property type="match status" value="1"/>
</dbReference>
<proteinExistence type="inferred from homology"/>
<dbReference type="InterPro" id="IPR045006">
    <property type="entry name" value="CHLI-like"/>
</dbReference>
<dbReference type="PANTHER" id="PTHR32039">
    <property type="entry name" value="MAGNESIUM-CHELATASE SUBUNIT CHLI"/>
    <property type="match status" value="1"/>
</dbReference>
<dbReference type="Pfam" id="PF01078">
    <property type="entry name" value="Mg_chelatase"/>
    <property type="match status" value="1"/>
</dbReference>
<name>A0A1Y6K2E1_9CHLR</name>
<dbReference type="RefSeq" id="WP_087861773.1">
    <property type="nucleotide sequence ID" value="NZ_LT859958.1"/>
</dbReference>
<evidence type="ECO:0000256" key="2">
    <source>
        <dbReference type="ARBA" id="ARBA00022741"/>
    </source>
</evidence>
<dbReference type="KEGG" id="abat:CFX1CAM_0797"/>
<dbReference type="InterPro" id="IPR000523">
    <property type="entry name" value="Mg_chelatse_chII-like_cat_dom"/>
</dbReference>